<dbReference type="Ensembl" id="ENSSTUT00000065259.1">
    <property type="protein sequence ID" value="ENSSTUP00000061873.1"/>
    <property type="gene ID" value="ENSSTUG00000026788.1"/>
</dbReference>
<organism evidence="8 9">
    <name type="scientific">Salmo trutta</name>
    <name type="common">Brown trout</name>
    <dbReference type="NCBI Taxonomy" id="8032"/>
    <lineage>
        <taxon>Eukaryota</taxon>
        <taxon>Metazoa</taxon>
        <taxon>Chordata</taxon>
        <taxon>Craniata</taxon>
        <taxon>Vertebrata</taxon>
        <taxon>Euteleostomi</taxon>
        <taxon>Actinopterygii</taxon>
        <taxon>Neopterygii</taxon>
        <taxon>Teleostei</taxon>
        <taxon>Protacanthopterygii</taxon>
        <taxon>Salmoniformes</taxon>
        <taxon>Salmonidae</taxon>
        <taxon>Salmoninae</taxon>
        <taxon>Salmo</taxon>
    </lineage>
</organism>
<evidence type="ECO:0000256" key="1">
    <source>
        <dbReference type="ARBA" id="ARBA00004123"/>
    </source>
</evidence>
<reference evidence="8" key="1">
    <citation type="submission" date="2025-08" db="UniProtKB">
        <authorList>
            <consortium name="Ensembl"/>
        </authorList>
    </citation>
    <scope>IDENTIFICATION</scope>
</reference>
<proteinExistence type="inferred from homology"/>
<evidence type="ECO:0000313" key="9">
    <source>
        <dbReference type="Proteomes" id="UP000472277"/>
    </source>
</evidence>
<keyword evidence="4" id="KW-0804">Transcription</keyword>
<dbReference type="GO" id="GO:0005654">
    <property type="term" value="C:nucleoplasm"/>
    <property type="evidence" value="ECO:0007669"/>
    <property type="project" value="UniProtKB-ARBA"/>
</dbReference>
<comment type="subcellular location">
    <subcellularLocation>
        <location evidence="1">Nucleus</location>
    </subcellularLocation>
</comment>
<reference evidence="8" key="2">
    <citation type="submission" date="2025-09" db="UniProtKB">
        <authorList>
            <consortium name="Ensembl"/>
        </authorList>
    </citation>
    <scope>IDENTIFICATION</scope>
</reference>
<evidence type="ECO:0000256" key="3">
    <source>
        <dbReference type="ARBA" id="ARBA00023015"/>
    </source>
</evidence>
<protein>
    <submittedName>
        <fullName evidence="8">BRMS1 like transcriptional repressor a</fullName>
    </submittedName>
</protein>
<sequence>MPAHSQEKEGSNRHEEMEVDYPEQEGSSLDADDTESSSVSDDGDSSGKNCFTNLECLNEMTNLEKLFGDLKDQLYKERLSQVDEKLQEVIVGKENMQIRAKVGGNILTFCKKQDCVNQAAFQHWEVKRSLTTKTEVRRKMKQLWNDELQSRKNKRKDQFSPDKKKKPVLVSDILFHHLNLDILQDWTAIRKAVATLGPHGGKTDVTTNKNVKQQRNTRSEEGKLFYDGEWYCRGQTICIDKKDEFPTSAGVQSQNNNNKWSLFQYFRSSLYVPMPSLVGKIKTDMEKMNFQTLIFYRFALTVAQSHSINVQYKWTNTVRSIESYSISASNVL</sequence>
<keyword evidence="5" id="KW-0539">Nucleus</keyword>
<evidence type="ECO:0000256" key="6">
    <source>
        <dbReference type="ARBA" id="ARBA00038256"/>
    </source>
</evidence>
<dbReference type="GO" id="GO:0010468">
    <property type="term" value="P:regulation of gene expression"/>
    <property type="evidence" value="ECO:0007669"/>
    <property type="project" value="UniProtKB-ARBA"/>
</dbReference>
<dbReference type="PANTHER" id="PTHR21964">
    <property type="entry name" value="BREAST CANCER METASTASIS-SUPPRESSOR 1"/>
    <property type="match status" value="1"/>
</dbReference>
<dbReference type="InterPro" id="IPR013907">
    <property type="entry name" value="Sds3"/>
</dbReference>
<evidence type="ECO:0000256" key="7">
    <source>
        <dbReference type="SAM" id="MobiDB-lite"/>
    </source>
</evidence>
<dbReference type="Gene3D" id="1.20.5.1500">
    <property type="match status" value="1"/>
</dbReference>
<dbReference type="Proteomes" id="UP000472277">
    <property type="component" value="Chromosome 33"/>
</dbReference>
<feature type="region of interest" description="Disordered" evidence="7">
    <location>
        <begin position="1"/>
        <end position="46"/>
    </location>
</feature>
<evidence type="ECO:0000256" key="5">
    <source>
        <dbReference type="ARBA" id="ARBA00023242"/>
    </source>
</evidence>
<keyword evidence="9" id="KW-1185">Reference proteome</keyword>
<comment type="similarity">
    <text evidence="6">Belongs to the BRMS1 family.</text>
</comment>
<dbReference type="GeneTree" id="ENSGT00940000164711"/>
<keyword evidence="3" id="KW-0805">Transcription regulation</keyword>
<evidence type="ECO:0000256" key="2">
    <source>
        <dbReference type="ARBA" id="ARBA00022491"/>
    </source>
</evidence>
<dbReference type="AlphaFoldDB" id="A0A674ARK0"/>
<name>A0A674ARK0_SALTR</name>
<evidence type="ECO:0000256" key="4">
    <source>
        <dbReference type="ARBA" id="ARBA00023163"/>
    </source>
</evidence>
<dbReference type="FunFam" id="1.20.5.1500:FF:000002">
    <property type="entry name" value="breast cancer metastasis-suppressor 1-like protein-A"/>
    <property type="match status" value="1"/>
</dbReference>
<keyword evidence="2" id="KW-0678">Repressor</keyword>
<feature type="compositionally biased region" description="Basic and acidic residues" evidence="7">
    <location>
        <begin position="1"/>
        <end position="16"/>
    </location>
</feature>
<evidence type="ECO:0000313" key="8">
    <source>
        <dbReference type="Ensembl" id="ENSSTUP00000061873.1"/>
    </source>
</evidence>
<accession>A0A674ARK0</accession>